<dbReference type="GeneTree" id="ENSGT00390000014996"/>
<comment type="subcellular location">
    <subcellularLocation>
        <location evidence="1">Mitochondrion</location>
    </subcellularLocation>
</comment>
<comment type="function">
    <text evidence="9">Component of the mitochondrial large ribosomal subunit (mt-LSU). The mitochondrial ribosome (mitoribosome) is a large ribonucleoprotein complex responsible for the synthesis of proteins inside mitochondria.</text>
</comment>
<keyword evidence="4" id="KW-0689">Ribosomal protein</keyword>
<evidence type="ECO:0000313" key="12">
    <source>
        <dbReference type="Proteomes" id="UP000694392"/>
    </source>
</evidence>
<evidence type="ECO:0000256" key="5">
    <source>
        <dbReference type="ARBA" id="ARBA00023128"/>
    </source>
</evidence>
<dbReference type="GO" id="GO:0003735">
    <property type="term" value="F:structural constituent of ribosome"/>
    <property type="evidence" value="ECO:0007669"/>
    <property type="project" value="InterPro"/>
</dbReference>
<keyword evidence="6" id="KW-0687">Ribonucleoprotein</keyword>
<gene>
    <name evidence="11" type="primary">MRPL32</name>
</gene>
<evidence type="ECO:0000313" key="11">
    <source>
        <dbReference type="Ensembl" id="ENSSPUP00000020223.1"/>
    </source>
</evidence>
<keyword evidence="12" id="KW-1185">Reference proteome</keyword>
<evidence type="ECO:0000256" key="1">
    <source>
        <dbReference type="ARBA" id="ARBA00004173"/>
    </source>
</evidence>
<feature type="region of interest" description="Disordered" evidence="10">
    <location>
        <begin position="158"/>
        <end position="183"/>
    </location>
</feature>
<keyword evidence="3" id="KW-0809">Transit peptide</keyword>
<protein>
    <recommendedName>
        <fullName evidence="7">Large ribosomal subunit protein bL32m</fullName>
    </recommendedName>
    <alternativeName>
        <fullName evidence="8">39S ribosomal protein L32, mitochondrial</fullName>
    </alternativeName>
</protein>
<dbReference type="InterPro" id="IPR011332">
    <property type="entry name" value="Ribosomal_zn-bd"/>
</dbReference>
<evidence type="ECO:0000256" key="3">
    <source>
        <dbReference type="ARBA" id="ARBA00022946"/>
    </source>
</evidence>
<dbReference type="Proteomes" id="UP000694392">
    <property type="component" value="Unplaced"/>
</dbReference>
<name>A0A8D0LAT7_SPHPU</name>
<evidence type="ECO:0000256" key="7">
    <source>
        <dbReference type="ARBA" id="ARBA00039935"/>
    </source>
</evidence>
<dbReference type="SUPFAM" id="SSF57829">
    <property type="entry name" value="Zn-binding ribosomal proteins"/>
    <property type="match status" value="1"/>
</dbReference>
<dbReference type="InterPro" id="IPR051991">
    <property type="entry name" value="Mitoribosomal_protein_bL32"/>
</dbReference>
<dbReference type="Pfam" id="PF01783">
    <property type="entry name" value="Ribosomal_L32p"/>
    <property type="match status" value="1"/>
</dbReference>
<sequence>MAALLAGFSPSVSGLCCFLRRSWGQLDRIFLGWSSPPWAPALAMQAPAILSEPLEDAYDSNETPSFLDSIFWMAAPKKRRTIEVNRSRRRHPNKLIKVKTNIDVCPDCGHMKLKHVLCDYCYKKVRTETALIRAKIREQEGGPHKTPTVETVVLYEGEKPREQDQGKRIIERERKRPSWFPLD</sequence>
<dbReference type="InterPro" id="IPR002677">
    <property type="entry name" value="Ribosomal_bL32"/>
</dbReference>
<proteinExistence type="inferred from homology"/>
<reference evidence="11" key="1">
    <citation type="submission" date="2025-08" db="UniProtKB">
        <authorList>
            <consortium name="Ensembl"/>
        </authorList>
    </citation>
    <scope>IDENTIFICATION</scope>
</reference>
<dbReference type="PANTHER" id="PTHR21026:SF2">
    <property type="entry name" value="LARGE RIBOSOMAL SUBUNIT PROTEIN BL32M"/>
    <property type="match status" value="1"/>
</dbReference>
<keyword evidence="5" id="KW-0496">Mitochondrion</keyword>
<evidence type="ECO:0000256" key="8">
    <source>
        <dbReference type="ARBA" id="ARBA00042577"/>
    </source>
</evidence>
<evidence type="ECO:0000256" key="6">
    <source>
        <dbReference type="ARBA" id="ARBA00023274"/>
    </source>
</evidence>
<comment type="similarity">
    <text evidence="2">Belongs to the bacterial ribosomal protein bL32 family.</text>
</comment>
<evidence type="ECO:0000256" key="2">
    <source>
        <dbReference type="ARBA" id="ARBA00008560"/>
    </source>
</evidence>
<dbReference type="GO" id="GO:0006412">
    <property type="term" value="P:translation"/>
    <property type="evidence" value="ECO:0007669"/>
    <property type="project" value="InterPro"/>
</dbReference>
<feature type="compositionally biased region" description="Basic and acidic residues" evidence="10">
    <location>
        <begin position="158"/>
        <end position="176"/>
    </location>
</feature>
<evidence type="ECO:0000256" key="10">
    <source>
        <dbReference type="SAM" id="MobiDB-lite"/>
    </source>
</evidence>
<organism evidence="11 12">
    <name type="scientific">Sphenodon punctatus</name>
    <name type="common">Tuatara</name>
    <name type="synonym">Hatteria punctata</name>
    <dbReference type="NCBI Taxonomy" id="8508"/>
    <lineage>
        <taxon>Eukaryota</taxon>
        <taxon>Metazoa</taxon>
        <taxon>Chordata</taxon>
        <taxon>Craniata</taxon>
        <taxon>Vertebrata</taxon>
        <taxon>Euteleostomi</taxon>
        <taxon>Lepidosauria</taxon>
        <taxon>Sphenodontia</taxon>
        <taxon>Sphenodontidae</taxon>
        <taxon>Sphenodon</taxon>
    </lineage>
</organism>
<dbReference type="OMA" id="VLCPHCY"/>
<dbReference type="AlphaFoldDB" id="A0A8D0LAT7"/>
<dbReference type="PANTHER" id="PTHR21026">
    <property type="entry name" value="39S RIBOSOMAL PROTEIN L32, MITOCHONDRIAL"/>
    <property type="match status" value="1"/>
</dbReference>
<reference evidence="11" key="2">
    <citation type="submission" date="2025-09" db="UniProtKB">
        <authorList>
            <consortium name="Ensembl"/>
        </authorList>
    </citation>
    <scope>IDENTIFICATION</scope>
</reference>
<accession>A0A8D0LAT7</accession>
<evidence type="ECO:0000256" key="4">
    <source>
        <dbReference type="ARBA" id="ARBA00022980"/>
    </source>
</evidence>
<evidence type="ECO:0000256" key="9">
    <source>
        <dbReference type="ARBA" id="ARBA00045766"/>
    </source>
</evidence>
<dbReference type="GO" id="GO:0005762">
    <property type="term" value="C:mitochondrial large ribosomal subunit"/>
    <property type="evidence" value="ECO:0007669"/>
    <property type="project" value="Ensembl"/>
</dbReference>
<dbReference type="NCBIfam" id="TIGR01031">
    <property type="entry name" value="rpmF_bact"/>
    <property type="match status" value="1"/>
</dbReference>
<dbReference type="Ensembl" id="ENSSPUT00000021534.1">
    <property type="protein sequence ID" value="ENSSPUP00000020223.1"/>
    <property type="gene ID" value="ENSSPUG00000015517.1"/>
</dbReference>